<organism evidence="3 4">
    <name type="scientific">Luteimicrobium album</name>
    <dbReference type="NCBI Taxonomy" id="1054550"/>
    <lineage>
        <taxon>Bacteria</taxon>
        <taxon>Bacillati</taxon>
        <taxon>Actinomycetota</taxon>
        <taxon>Actinomycetes</taxon>
        <taxon>Micrococcales</taxon>
        <taxon>Luteimicrobium</taxon>
    </lineage>
</organism>
<dbReference type="SMART" id="SM00867">
    <property type="entry name" value="YceI"/>
    <property type="match status" value="1"/>
</dbReference>
<dbReference type="InterPro" id="IPR036761">
    <property type="entry name" value="TTHA0802/YceI-like_sf"/>
</dbReference>
<comment type="similarity">
    <text evidence="1">Belongs to the UPF0312 family.</text>
</comment>
<protein>
    <recommendedName>
        <fullName evidence="2">Lipid/polyisoprenoid-binding YceI-like domain-containing protein</fullName>
    </recommendedName>
</protein>
<dbReference type="Pfam" id="PF04264">
    <property type="entry name" value="YceI"/>
    <property type="match status" value="1"/>
</dbReference>
<dbReference type="InterPro" id="IPR007372">
    <property type="entry name" value="Lipid/polyisoprenoid-bd_YceI"/>
</dbReference>
<dbReference type="Gene3D" id="2.40.128.110">
    <property type="entry name" value="Lipid/polyisoprenoid-binding, YceI-like"/>
    <property type="match status" value="1"/>
</dbReference>
<dbReference type="EMBL" id="BSUK01000001">
    <property type="protein sequence ID" value="GMA23847.1"/>
    <property type="molecule type" value="Genomic_DNA"/>
</dbReference>
<feature type="domain" description="Lipid/polyisoprenoid-binding YceI-like" evidence="2">
    <location>
        <begin position="53"/>
        <end position="194"/>
    </location>
</feature>
<dbReference type="PANTHER" id="PTHR34406">
    <property type="entry name" value="PROTEIN YCEI"/>
    <property type="match status" value="1"/>
</dbReference>
<comment type="caution">
    <text evidence="3">The sequence shown here is derived from an EMBL/GenBank/DDBJ whole genome shotgun (WGS) entry which is preliminary data.</text>
</comment>
<gene>
    <name evidence="3" type="ORF">GCM10025864_16060</name>
</gene>
<sequence length="196" mass="19745">MLWGAGVVVVLVVAAFVGPAVYAGLVNRHADPVPTLSTGSASVGAAGPLADGRWTVGSGSFAGYRVHEVLQGHDATVTGRTDEVAGTVTVSGGRVTSATVTVQVASIRTDEPPRDSYFRSTALETSKFPTATFTLAQPVPASSGTVSLPGRLTVHGVTRDVTVPAQSATGEAGAEIVASLPVTWADYGVDAPGCPS</sequence>
<evidence type="ECO:0000256" key="1">
    <source>
        <dbReference type="ARBA" id="ARBA00008812"/>
    </source>
</evidence>
<proteinExistence type="inferred from homology"/>
<accession>A0ABQ6HZN3</accession>
<dbReference type="Proteomes" id="UP001157091">
    <property type="component" value="Unassembled WGS sequence"/>
</dbReference>
<dbReference type="PANTHER" id="PTHR34406:SF1">
    <property type="entry name" value="PROTEIN YCEI"/>
    <property type="match status" value="1"/>
</dbReference>
<dbReference type="RefSeq" id="WP_348525175.1">
    <property type="nucleotide sequence ID" value="NZ_BSUK01000001.1"/>
</dbReference>
<evidence type="ECO:0000313" key="4">
    <source>
        <dbReference type="Proteomes" id="UP001157091"/>
    </source>
</evidence>
<evidence type="ECO:0000313" key="3">
    <source>
        <dbReference type="EMBL" id="GMA23847.1"/>
    </source>
</evidence>
<dbReference type="SUPFAM" id="SSF101874">
    <property type="entry name" value="YceI-like"/>
    <property type="match status" value="1"/>
</dbReference>
<keyword evidence="4" id="KW-1185">Reference proteome</keyword>
<reference evidence="4" key="1">
    <citation type="journal article" date="2019" name="Int. J. Syst. Evol. Microbiol.">
        <title>The Global Catalogue of Microorganisms (GCM) 10K type strain sequencing project: providing services to taxonomists for standard genome sequencing and annotation.</title>
        <authorList>
            <consortium name="The Broad Institute Genomics Platform"/>
            <consortium name="The Broad Institute Genome Sequencing Center for Infectious Disease"/>
            <person name="Wu L."/>
            <person name="Ma J."/>
        </authorList>
    </citation>
    <scope>NUCLEOTIDE SEQUENCE [LARGE SCALE GENOMIC DNA]</scope>
    <source>
        <strain evidence="4">NBRC 106348</strain>
    </source>
</reference>
<name>A0ABQ6HZN3_9MICO</name>
<evidence type="ECO:0000259" key="2">
    <source>
        <dbReference type="SMART" id="SM00867"/>
    </source>
</evidence>